<evidence type="ECO:0000313" key="3">
    <source>
        <dbReference type="Proteomes" id="UP000251960"/>
    </source>
</evidence>
<keyword evidence="1" id="KW-0812">Transmembrane</keyword>
<sequence>MAWTPDELPSARPSPAELLSSLPRVFLSLPWTPEFRYSPWLPDESLPSLLDIFELGSCVRAALLPWRVPAPGWISLLSSVTCLGTVFCTLAGFFASISRGNVLLLAPLVTTRVVFLAGHQRVV</sequence>
<gene>
    <name evidence="2" type="ORF">Zm00014a_021241</name>
</gene>
<organism evidence="2 3">
    <name type="scientific">Zea mays</name>
    <name type="common">Maize</name>
    <dbReference type="NCBI Taxonomy" id="4577"/>
    <lineage>
        <taxon>Eukaryota</taxon>
        <taxon>Viridiplantae</taxon>
        <taxon>Streptophyta</taxon>
        <taxon>Embryophyta</taxon>
        <taxon>Tracheophyta</taxon>
        <taxon>Spermatophyta</taxon>
        <taxon>Magnoliopsida</taxon>
        <taxon>Liliopsida</taxon>
        <taxon>Poales</taxon>
        <taxon>Poaceae</taxon>
        <taxon>PACMAD clade</taxon>
        <taxon>Panicoideae</taxon>
        <taxon>Andropogonodae</taxon>
        <taxon>Andropogoneae</taxon>
        <taxon>Tripsacinae</taxon>
        <taxon>Zea</taxon>
    </lineage>
</organism>
<dbReference type="EMBL" id="NCVQ01000006">
    <property type="protein sequence ID" value="PWZ23097.1"/>
    <property type="molecule type" value="Genomic_DNA"/>
</dbReference>
<evidence type="ECO:0000313" key="2">
    <source>
        <dbReference type="EMBL" id="PWZ23097.1"/>
    </source>
</evidence>
<proteinExistence type="predicted"/>
<accession>A0A3L6EUU6</accession>
<dbReference type="AlphaFoldDB" id="A0A3L6EUU6"/>
<keyword evidence="1" id="KW-0472">Membrane</keyword>
<comment type="caution">
    <text evidence="2">The sequence shown here is derived from an EMBL/GenBank/DDBJ whole genome shotgun (WGS) entry which is preliminary data.</text>
</comment>
<keyword evidence="1" id="KW-1133">Transmembrane helix</keyword>
<evidence type="ECO:0000256" key="1">
    <source>
        <dbReference type="SAM" id="Phobius"/>
    </source>
</evidence>
<protein>
    <submittedName>
        <fullName evidence="2">Uncharacterized protein</fullName>
    </submittedName>
</protein>
<reference evidence="2 3" key="1">
    <citation type="journal article" date="2018" name="Nat. Genet.">
        <title>Extensive intraspecific gene order and gene structural variations between Mo17 and other maize genomes.</title>
        <authorList>
            <person name="Sun S."/>
            <person name="Zhou Y."/>
            <person name="Chen J."/>
            <person name="Shi J."/>
            <person name="Zhao H."/>
            <person name="Zhao H."/>
            <person name="Song W."/>
            <person name="Zhang M."/>
            <person name="Cui Y."/>
            <person name="Dong X."/>
            <person name="Liu H."/>
            <person name="Ma X."/>
            <person name="Jiao Y."/>
            <person name="Wang B."/>
            <person name="Wei X."/>
            <person name="Stein J.C."/>
            <person name="Glaubitz J.C."/>
            <person name="Lu F."/>
            <person name="Yu G."/>
            <person name="Liang C."/>
            <person name="Fengler K."/>
            <person name="Li B."/>
            <person name="Rafalski A."/>
            <person name="Schnable P.S."/>
            <person name="Ware D.H."/>
            <person name="Buckler E.S."/>
            <person name="Lai J."/>
        </authorList>
    </citation>
    <scope>NUCLEOTIDE SEQUENCE [LARGE SCALE GENOMIC DNA]</scope>
    <source>
        <strain evidence="3">cv. Missouri 17</strain>
        <tissue evidence="2">Seedling</tissue>
    </source>
</reference>
<name>A0A3L6EUU6_MAIZE</name>
<dbReference type="Proteomes" id="UP000251960">
    <property type="component" value="Chromosome 5"/>
</dbReference>
<feature type="transmembrane region" description="Helical" evidence="1">
    <location>
        <begin position="73"/>
        <end position="95"/>
    </location>
</feature>